<dbReference type="Gene3D" id="1.10.357.10">
    <property type="entry name" value="Tetracycline Repressor, domain 2"/>
    <property type="match status" value="1"/>
</dbReference>
<dbReference type="GO" id="GO:0003700">
    <property type="term" value="F:DNA-binding transcription factor activity"/>
    <property type="evidence" value="ECO:0007669"/>
    <property type="project" value="TreeGrafter"/>
</dbReference>
<gene>
    <name evidence="6" type="ORF">Sru01_11730</name>
</gene>
<dbReference type="PANTHER" id="PTHR30055:SF234">
    <property type="entry name" value="HTH-TYPE TRANSCRIPTIONAL REGULATOR BETI"/>
    <property type="match status" value="1"/>
</dbReference>
<evidence type="ECO:0000313" key="6">
    <source>
        <dbReference type="EMBL" id="GII76191.1"/>
    </source>
</evidence>
<protein>
    <submittedName>
        <fullName evidence="6">TetR family transcriptional regulator</fullName>
    </submittedName>
</protein>
<dbReference type="Proteomes" id="UP000655287">
    <property type="component" value="Unassembled WGS sequence"/>
</dbReference>
<keyword evidence="2 4" id="KW-0238">DNA-binding</keyword>
<dbReference type="PROSITE" id="PS50977">
    <property type="entry name" value="HTH_TETR_2"/>
    <property type="match status" value="1"/>
</dbReference>
<reference evidence="6" key="1">
    <citation type="submission" date="2021-01" db="EMBL/GenBank/DDBJ databases">
        <title>Whole genome shotgun sequence of Sphaerisporangium rufum NBRC 109079.</title>
        <authorList>
            <person name="Komaki H."/>
            <person name="Tamura T."/>
        </authorList>
    </citation>
    <scope>NUCLEOTIDE SEQUENCE</scope>
    <source>
        <strain evidence="6">NBRC 109079</strain>
    </source>
</reference>
<sequence length="189" mass="20533">MPDPSRPLRADARRNRERVLAAAEVVLARDGMSASLREIARQAGVGLATIYRQFPTKEALYEEIVIGRVRRLVDQAAALSAAEDAGAAFFGFFTSIVADATHKKVLVDALADAGVDVKARMGDLQRAMVDAIETLLDRARRAGAVRGDLAMPELLALLAAACLAAERNQWDESLRTRALAIMFDGFRPR</sequence>
<dbReference type="InterPro" id="IPR049445">
    <property type="entry name" value="TetR_SbtR-like_C"/>
</dbReference>
<dbReference type="InterPro" id="IPR036271">
    <property type="entry name" value="Tet_transcr_reg_TetR-rel_C_sf"/>
</dbReference>
<dbReference type="Pfam" id="PF21597">
    <property type="entry name" value="TetR_C_43"/>
    <property type="match status" value="1"/>
</dbReference>
<dbReference type="AlphaFoldDB" id="A0A919QY05"/>
<keyword evidence="1" id="KW-0805">Transcription regulation</keyword>
<dbReference type="SUPFAM" id="SSF46689">
    <property type="entry name" value="Homeodomain-like"/>
    <property type="match status" value="1"/>
</dbReference>
<evidence type="ECO:0000259" key="5">
    <source>
        <dbReference type="PROSITE" id="PS50977"/>
    </source>
</evidence>
<accession>A0A919QY05</accession>
<name>A0A919QY05_9ACTN</name>
<dbReference type="EMBL" id="BOOU01000014">
    <property type="protein sequence ID" value="GII76191.1"/>
    <property type="molecule type" value="Genomic_DNA"/>
</dbReference>
<dbReference type="RefSeq" id="WP_203982829.1">
    <property type="nucleotide sequence ID" value="NZ_BOOU01000014.1"/>
</dbReference>
<feature type="domain" description="HTH tetR-type" evidence="5">
    <location>
        <begin position="13"/>
        <end position="72"/>
    </location>
</feature>
<keyword evidence="7" id="KW-1185">Reference proteome</keyword>
<evidence type="ECO:0000256" key="4">
    <source>
        <dbReference type="PROSITE-ProRule" id="PRU00335"/>
    </source>
</evidence>
<evidence type="ECO:0000256" key="3">
    <source>
        <dbReference type="ARBA" id="ARBA00023163"/>
    </source>
</evidence>
<proteinExistence type="predicted"/>
<keyword evidence="3" id="KW-0804">Transcription</keyword>
<evidence type="ECO:0000313" key="7">
    <source>
        <dbReference type="Proteomes" id="UP000655287"/>
    </source>
</evidence>
<feature type="DNA-binding region" description="H-T-H motif" evidence="4">
    <location>
        <begin position="35"/>
        <end position="54"/>
    </location>
</feature>
<dbReference type="SUPFAM" id="SSF48498">
    <property type="entry name" value="Tetracyclin repressor-like, C-terminal domain"/>
    <property type="match status" value="1"/>
</dbReference>
<dbReference type="InterPro" id="IPR001647">
    <property type="entry name" value="HTH_TetR"/>
</dbReference>
<organism evidence="6 7">
    <name type="scientific">Sphaerisporangium rufum</name>
    <dbReference type="NCBI Taxonomy" id="1381558"/>
    <lineage>
        <taxon>Bacteria</taxon>
        <taxon>Bacillati</taxon>
        <taxon>Actinomycetota</taxon>
        <taxon>Actinomycetes</taxon>
        <taxon>Streptosporangiales</taxon>
        <taxon>Streptosporangiaceae</taxon>
        <taxon>Sphaerisporangium</taxon>
    </lineage>
</organism>
<comment type="caution">
    <text evidence="6">The sequence shown here is derived from an EMBL/GenBank/DDBJ whole genome shotgun (WGS) entry which is preliminary data.</text>
</comment>
<evidence type="ECO:0000256" key="2">
    <source>
        <dbReference type="ARBA" id="ARBA00023125"/>
    </source>
</evidence>
<dbReference type="InterPro" id="IPR050109">
    <property type="entry name" value="HTH-type_TetR-like_transc_reg"/>
</dbReference>
<dbReference type="PRINTS" id="PR00455">
    <property type="entry name" value="HTHTETR"/>
</dbReference>
<dbReference type="InterPro" id="IPR009057">
    <property type="entry name" value="Homeodomain-like_sf"/>
</dbReference>
<dbReference type="Pfam" id="PF00440">
    <property type="entry name" value="TetR_N"/>
    <property type="match status" value="1"/>
</dbReference>
<dbReference type="GO" id="GO:0000976">
    <property type="term" value="F:transcription cis-regulatory region binding"/>
    <property type="evidence" value="ECO:0007669"/>
    <property type="project" value="TreeGrafter"/>
</dbReference>
<dbReference type="PANTHER" id="PTHR30055">
    <property type="entry name" value="HTH-TYPE TRANSCRIPTIONAL REGULATOR RUTR"/>
    <property type="match status" value="1"/>
</dbReference>
<evidence type="ECO:0000256" key="1">
    <source>
        <dbReference type="ARBA" id="ARBA00023015"/>
    </source>
</evidence>